<keyword evidence="2" id="KW-0677">Repeat</keyword>
<protein>
    <submittedName>
        <fullName evidence="6">WD40 repeat</fullName>
    </submittedName>
</protein>
<accession>A0A1I4XHY5</accession>
<evidence type="ECO:0000256" key="2">
    <source>
        <dbReference type="ARBA" id="ARBA00022737"/>
    </source>
</evidence>
<evidence type="ECO:0000256" key="3">
    <source>
        <dbReference type="PROSITE-ProRule" id="PRU00221"/>
    </source>
</evidence>
<dbReference type="InterPro" id="IPR020472">
    <property type="entry name" value="WD40_PAC1"/>
</dbReference>
<dbReference type="PROSITE" id="PS50082">
    <property type="entry name" value="WD_REPEATS_2"/>
    <property type="match status" value="10"/>
</dbReference>
<feature type="domain" description="Novel STAND NTPase 1" evidence="5">
    <location>
        <begin position="227"/>
        <end position="653"/>
    </location>
</feature>
<dbReference type="PANTHER" id="PTHR19879">
    <property type="entry name" value="TRANSCRIPTION INITIATION FACTOR TFIID"/>
    <property type="match status" value="1"/>
</dbReference>
<dbReference type="SUPFAM" id="SSF50998">
    <property type="entry name" value="Quinoprotein alcohol dehydrogenase-like"/>
    <property type="match status" value="1"/>
</dbReference>
<feature type="repeat" description="WD" evidence="3">
    <location>
        <begin position="1258"/>
        <end position="1299"/>
    </location>
</feature>
<feature type="repeat" description="WD" evidence="3">
    <location>
        <begin position="1130"/>
        <end position="1172"/>
    </location>
</feature>
<dbReference type="Pfam" id="PF20703">
    <property type="entry name" value="nSTAND1"/>
    <property type="match status" value="1"/>
</dbReference>
<dbReference type="EMBL" id="FOVH01000001">
    <property type="protein sequence ID" value="SFN25497.1"/>
    <property type="molecule type" value="Genomic_DNA"/>
</dbReference>
<evidence type="ECO:0000256" key="1">
    <source>
        <dbReference type="ARBA" id="ARBA00022574"/>
    </source>
</evidence>
<dbReference type="InterPro" id="IPR015943">
    <property type="entry name" value="WD40/YVTN_repeat-like_dom_sf"/>
</dbReference>
<dbReference type="InterPro" id="IPR001680">
    <property type="entry name" value="WD40_rpt"/>
</dbReference>
<dbReference type="RefSeq" id="WP_075019945.1">
    <property type="nucleotide sequence ID" value="NZ_FOVH01000001.1"/>
</dbReference>
<dbReference type="Gene3D" id="2.130.10.10">
    <property type="entry name" value="YVTN repeat-like/Quinoprotein amine dehydrogenase"/>
    <property type="match status" value="5"/>
</dbReference>
<evidence type="ECO:0000313" key="7">
    <source>
        <dbReference type="Proteomes" id="UP000183413"/>
    </source>
</evidence>
<dbReference type="PROSITE" id="PS50294">
    <property type="entry name" value="WD_REPEATS_REGION"/>
    <property type="match status" value="8"/>
</dbReference>
<dbReference type="Proteomes" id="UP000183413">
    <property type="component" value="Unassembled WGS sequence"/>
</dbReference>
<dbReference type="PROSITE" id="PS00678">
    <property type="entry name" value="WD_REPEATS_1"/>
    <property type="match status" value="5"/>
</dbReference>
<reference evidence="6 7" key="1">
    <citation type="submission" date="2016-10" db="EMBL/GenBank/DDBJ databases">
        <authorList>
            <person name="de Groot N.N."/>
        </authorList>
    </citation>
    <scope>NUCLEOTIDE SEQUENCE [LARGE SCALE GENOMIC DNA]</scope>
    <source>
        <strain evidence="6 7">DSM 43067</strain>
    </source>
</reference>
<dbReference type="eggNOG" id="COG2319">
    <property type="taxonomic scope" value="Bacteria"/>
</dbReference>
<dbReference type="InterPro" id="IPR011044">
    <property type="entry name" value="Quino_amine_DH_bsu"/>
</dbReference>
<dbReference type="PRINTS" id="PR00320">
    <property type="entry name" value="GPROTEINBRPT"/>
</dbReference>
<dbReference type="InterPro" id="IPR019775">
    <property type="entry name" value="WD40_repeat_CS"/>
</dbReference>
<feature type="repeat" description="WD" evidence="3">
    <location>
        <begin position="875"/>
        <end position="915"/>
    </location>
</feature>
<dbReference type="SUPFAM" id="SSF50969">
    <property type="entry name" value="YVTN repeat-like/Quinoprotein amine dehydrogenase"/>
    <property type="match status" value="1"/>
</dbReference>
<feature type="repeat" description="WD" evidence="3">
    <location>
        <begin position="1344"/>
        <end position="1377"/>
    </location>
</feature>
<feature type="repeat" description="WD" evidence="3">
    <location>
        <begin position="1001"/>
        <end position="1042"/>
    </location>
</feature>
<keyword evidence="4" id="KW-0472">Membrane</keyword>
<keyword evidence="1 3" id="KW-0853">WD repeat</keyword>
<proteinExistence type="predicted"/>
<evidence type="ECO:0000313" key="6">
    <source>
        <dbReference type="EMBL" id="SFN25497.1"/>
    </source>
</evidence>
<keyword evidence="4" id="KW-0812">Transmembrane</keyword>
<feature type="repeat" description="WD" evidence="3">
    <location>
        <begin position="1181"/>
        <end position="1213"/>
    </location>
</feature>
<dbReference type="SMART" id="SM00320">
    <property type="entry name" value="WD40"/>
    <property type="match status" value="14"/>
</dbReference>
<dbReference type="SUPFAM" id="SSF50978">
    <property type="entry name" value="WD40 repeat-like"/>
    <property type="match status" value="1"/>
</dbReference>
<dbReference type="CDD" id="cd00200">
    <property type="entry name" value="WD40"/>
    <property type="match status" value="2"/>
</dbReference>
<evidence type="ECO:0000256" key="4">
    <source>
        <dbReference type="SAM" id="Phobius"/>
    </source>
</evidence>
<keyword evidence="7" id="KW-1185">Reference proteome</keyword>
<keyword evidence="4" id="KW-1133">Transmembrane helix</keyword>
<organism evidence="6 7">
    <name type="scientific">Actinomadura madurae</name>
    <dbReference type="NCBI Taxonomy" id="1993"/>
    <lineage>
        <taxon>Bacteria</taxon>
        <taxon>Bacillati</taxon>
        <taxon>Actinomycetota</taxon>
        <taxon>Actinomycetes</taxon>
        <taxon>Streptosporangiales</taxon>
        <taxon>Thermomonosporaceae</taxon>
        <taxon>Actinomadura</taxon>
    </lineage>
</organism>
<feature type="repeat" description="WD" evidence="3">
    <location>
        <begin position="1044"/>
        <end position="1085"/>
    </location>
</feature>
<dbReference type="STRING" id="1993.SAMN04489713_101886"/>
<feature type="repeat" description="WD" evidence="3">
    <location>
        <begin position="1087"/>
        <end position="1128"/>
    </location>
</feature>
<sequence>MVRWTGSTGAQARRWSAPVLLSVLAAGAVGPLLIPVVGASAVASAGVGAVTAVGGNVLTDLVRSGIARLAGQEVQGSEGDLESELERGVRRILEAGGERAERLRGEIAELLREVGAVGAAIEAVLETGDRRLQAELAAGLAAVGEEFGEFGFVLSELRVQLGLLREGIDRQGGRLRQQSAQLQLAVDLGYRQATDTRLLLEQVAAIERRTRPGRPPESGAAWSDGCPYRGLVAFSEADAGVFYGREVLTAQLVARLAQRLTSAGPLIVTGASGAGKSSLLRAGLLPAAGRGELSEAARQWPRHVLDRPTGSPLERLAILVAGLAGLDAPGVLRSLTREPGQAHLLVRQALDADAGRRGLSGPAATGSRLILAVDQFEELFTLDVPDERRERAEVERDAFITALHAAASAPAGPDGASAALVVIAVRGDFIDRCAQHPLLAAALQDGPFVVGPMAEADLRRAITGPADVAGLSIEPGLIDTILSPLRSPAGGYDAGALPLLSQAMLTIWEHREDDRLTGRGYALTGGVTQAVATSAEAAYADLDPGRQRLARHVFHRLTAVSRDGRLARRTVQRPDLHAGHSDRGRADSDRILDVFAARRLIVVDDSGVQIAHDVLLRAWPRLRGWLEADLSDHALYNQLVDAAGEWAGHGRSASFLFRGERLAAVQSARTRWQADPGRFPALTDTARLFLAAGARARIRGRRRRRAVLAAFSVLVVFALGLAATAVRSSVDARHQRDLAVSRQLIAQSRLQATDPVLSALLAAAAWRIDPAPATRANLLFMLSRPERGVLTSRADSITAAELSPDGRTLALGTLNEVSFVDVRTRRHVGAPLTGLDGAVSASFSPDGRTLATSSGGDHRVLFWDVRTRKQVGAPLPDHGNPVDAMVFHPDGRTLATSGDGMVRLWDARTHEQIGEDLTGRGEPASVAFSPDGRALATGTDGKVQIWDTRTRERIGAPLEVDYDSMPPTAVFSPSGNMLATGGKSVVRLWDSATRKPVGGPLTAHDGDVTSLAFSPDGRTLAIGDSGNTLRLWNVHTRRQLGEPFIGHTDSVTSIIFLNDGGTLVTGGTDGTVRLWNFTTHRQVGDPLAGHREEITSLALNRDGKTLATGSADRTVRFWDLHRRRQIALLERAHAESVTSVAFSLGGDTLATSGGNDKTVRLWDVRTRRQTGAPITGDYSGSVAFSPDGRTLAVVDGYSTVRLWDVRTWRQTGAPITGSGDYSGPVAFSPDGRTLATEGDGNSVRLFDSRTHRQIGAPFAGHEGIISSLAFSPDGRSLASGSLDGTVRLWDVRAHRQIGAALTGHTAYVGSIAFSHDGRALASGSGDGEIHLWDPETRTQISGPLTGHDGAVAAVLFGPDGRTLISGGADRTVRQWDVAAPRDPYAAVCAIAGRSLTAGEWARYVPGQRFRSVCP</sequence>
<feature type="repeat" description="WD" evidence="3">
    <location>
        <begin position="1301"/>
        <end position="1342"/>
    </location>
</feature>
<evidence type="ECO:0000259" key="5">
    <source>
        <dbReference type="Pfam" id="PF20703"/>
    </source>
</evidence>
<dbReference type="InterPro" id="IPR011047">
    <property type="entry name" value="Quinoprotein_ADH-like_sf"/>
</dbReference>
<feature type="transmembrane region" description="Helical" evidence="4">
    <location>
        <begin position="12"/>
        <end position="34"/>
    </location>
</feature>
<dbReference type="InterPro" id="IPR049052">
    <property type="entry name" value="nSTAND1"/>
</dbReference>
<dbReference type="InParanoid" id="A0A1I4XHY5"/>
<dbReference type="Pfam" id="PF00400">
    <property type="entry name" value="WD40"/>
    <property type="match status" value="12"/>
</dbReference>
<name>A0A1I4XHY5_9ACTN</name>
<feature type="repeat" description="WD" evidence="3">
    <location>
        <begin position="925"/>
        <end position="956"/>
    </location>
</feature>
<dbReference type="PANTHER" id="PTHR19879:SF9">
    <property type="entry name" value="TRANSCRIPTION INITIATION FACTOR TFIID SUBUNIT 5"/>
    <property type="match status" value="1"/>
</dbReference>
<dbReference type="InterPro" id="IPR036322">
    <property type="entry name" value="WD40_repeat_dom_sf"/>
</dbReference>
<gene>
    <name evidence="6" type="ORF">SAMN04489713_101886</name>
</gene>